<dbReference type="PROSITE" id="PS50041">
    <property type="entry name" value="C_TYPE_LECTIN_2"/>
    <property type="match status" value="2"/>
</dbReference>
<dbReference type="InterPro" id="IPR018378">
    <property type="entry name" value="C-type_lectin_CS"/>
</dbReference>
<dbReference type="PROSITE" id="PS00615">
    <property type="entry name" value="C_TYPE_LECTIN_1"/>
    <property type="match status" value="2"/>
</dbReference>
<evidence type="ECO:0000313" key="9">
    <source>
        <dbReference type="WormBase" id="H16D19.1"/>
    </source>
</evidence>
<dbReference type="CDD" id="cd00041">
    <property type="entry name" value="CUB"/>
    <property type="match status" value="1"/>
</dbReference>
<feature type="chain" id="PRO_5015091927" evidence="3">
    <location>
        <begin position="21"/>
        <end position="413"/>
    </location>
</feature>
<dbReference type="InterPro" id="IPR001304">
    <property type="entry name" value="C-type_lectin-like"/>
</dbReference>
<dbReference type="FunFam" id="3.10.100.10:FF:000152">
    <property type="entry name" value="C-type LECtin"/>
    <property type="match status" value="1"/>
</dbReference>
<dbReference type="EMBL" id="BX284601">
    <property type="protein sequence ID" value="CAA20940.1"/>
    <property type="molecule type" value="Genomic_DNA"/>
</dbReference>
<keyword evidence="3" id="KW-0732">Signal</keyword>
<evidence type="ECO:0000256" key="3">
    <source>
        <dbReference type="SAM" id="SignalP"/>
    </source>
</evidence>
<dbReference type="STRING" id="6239.H16D19.1.1"/>
<name>G5ED09_CAEEL</name>
<protein>
    <submittedName>
        <fullName evidence="7">C-type LECtin</fullName>
    </submittedName>
</protein>
<dbReference type="PANTHER" id="PTHR22991">
    <property type="entry name" value="PROTEIN CBG13490"/>
    <property type="match status" value="1"/>
</dbReference>
<comment type="caution">
    <text evidence="2">Lacks conserved residue(s) required for the propagation of feature annotation.</text>
</comment>
<dbReference type="KEGG" id="cel:CELE_T07D10.4"/>
<feature type="domain" description="CUB" evidence="4">
    <location>
        <begin position="299"/>
        <end position="409"/>
    </location>
</feature>
<dbReference type="KEGG" id="cel:CELE_H16D19.1"/>
<evidence type="ECO:0000256" key="2">
    <source>
        <dbReference type="PROSITE-ProRule" id="PRU00059"/>
    </source>
</evidence>
<feature type="domain" description="C-type lectin" evidence="5">
    <location>
        <begin position="165"/>
        <end position="277"/>
    </location>
</feature>
<proteinExistence type="predicted"/>
<dbReference type="FunCoup" id="G5ED09">
    <property type="interactions" value="2"/>
</dbReference>
<evidence type="ECO:0000313" key="8">
    <source>
        <dbReference type="Proteomes" id="UP000001940"/>
    </source>
</evidence>
<dbReference type="AGR" id="WB:WBGene00011584"/>
<organism evidence="7 8">
    <name type="scientific">Caenorhabditis elegans</name>
    <dbReference type="NCBI Taxonomy" id="6239"/>
    <lineage>
        <taxon>Eukaryota</taxon>
        <taxon>Metazoa</taxon>
        <taxon>Ecdysozoa</taxon>
        <taxon>Nematoda</taxon>
        <taxon>Chromadorea</taxon>
        <taxon>Rhabditida</taxon>
        <taxon>Rhabditina</taxon>
        <taxon>Rhabditomorpha</taxon>
        <taxon>Rhabditoidea</taxon>
        <taxon>Rhabditidae</taxon>
        <taxon>Peloderinae</taxon>
        <taxon>Caenorhabditis</taxon>
    </lineage>
</organism>
<dbReference type="InterPro" id="IPR016187">
    <property type="entry name" value="CTDL_fold"/>
</dbReference>
<keyword evidence="8" id="KW-1185">Reference proteome</keyword>
<dbReference type="PeptideAtlas" id="G5ED09"/>
<dbReference type="InterPro" id="IPR050976">
    <property type="entry name" value="Snaclec"/>
</dbReference>
<dbReference type="SUPFAM" id="SSF56436">
    <property type="entry name" value="C-type lectin-like"/>
    <property type="match status" value="2"/>
</dbReference>
<evidence type="ECO:0000313" key="7">
    <source>
        <dbReference type="EMBL" id="CAB04713.1"/>
    </source>
</evidence>
<dbReference type="SUPFAM" id="SSF49854">
    <property type="entry name" value="Spermadhesin, CUB domain"/>
    <property type="match status" value="1"/>
</dbReference>
<dbReference type="InterPro" id="IPR035914">
    <property type="entry name" value="Sperma_CUB_dom_sf"/>
</dbReference>
<dbReference type="WormBase" id="T07D10.4">
    <property type="protein sequence ID" value="CE13381"/>
    <property type="gene ID" value="WBGene00011584"/>
    <property type="gene designation" value="clec-15"/>
</dbReference>
<dbReference type="Proteomes" id="UP000001940">
    <property type="component" value="Chromosome I"/>
</dbReference>
<dbReference type="PaxDb" id="6239-H16D19.1"/>
<dbReference type="RefSeq" id="NP_493196.1">
    <property type="nucleotide sequence ID" value="NM_060795.1"/>
</dbReference>
<dbReference type="AlphaFoldDB" id="G5ED09"/>
<dbReference type="Bgee" id="WBGene00010399">
    <property type="expression patterns" value="Expressed in larva and 2 other cell types or tissues"/>
</dbReference>
<dbReference type="eggNOG" id="KOG4297">
    <property type="taxonomic scope" value="Eukaryota"/>
</dbReference>
<dbReference type="PROSITE" id="PS01180">
    <property type="entry name" value="CUB"/>
    <property type="match status" value="1"/>
</dbReference>
<gene>
    <name evidence="7 10" type="primary">clec-15</name>
    <name evidence="6 9" type="synonym">clec-13</name>
    <name evidence="6" type="ORF">CELE_H16D19.1</name>
    <name evidence="7" type="ORF">CELE_T07D10.4</name>
    <name evidence="9" type="ORF">H16D19.1</name>
    <name evidence="10" type="ORF">T07D10.4</name>
</gene>
<keyword evidence="1" id="KW-1015">Disulfide bond</keyword>
<dbReference type="GeneID" id="173132"/>
<dbReference type="EMBL" id="BX284601">
    <property type="protein sequence ID" value="CAB04713.1"/>
    <property type="molecule type" value="Genomic_DNA"/>
</dbReference>
<dbReference type="Pfam" id="PF00431">
    <property type="entry name" value="CUB"/>
    <property type="match status" value="1"/>
</dbReference>
<sequence>MHTISALLIFTVCLASCVTSSPICTNGFTLINNKCLKLFSTPVNHTTAEKSCGSFGATLVQAKNNIDNQAIATIAGSGSSTLIWLGLYCFESDPSQCFWDDETGSAHTYNNFSSGFPIVELGQCVYYSTQGVLTGKWLSENCESQRISYICELPTTIADSCKYNYNGYCYTFSTADAPFSTAQGICAQSCGNLASIHSSNEARYLTTFAPEGYYYIGAVWHHDSSLIWLDRSAWDYSDIDPIFPRVDYCLKMSAFNGYPTGMWYSNNCVDNNKYVCKRPAGVQCPAVPPTTVAPSSSYCNAGRLMNNAVITSPNYPENYFNNANCTYTLSTLGSYKIILVFYDFRLEAGRDFVTVYDGETTSSPVLAARLSGTIKGGFSYTSTGNNMLVTFTSDASIVGPGFTARFTSVIYRP</sequence>
<evidence type="ECO:0000256" key="1">
    <source>
        <dbReference type="ARBA" id="ARBA00023157"/>
    </source>
</evidence>
<evidence type="ECO:0000313" key="6">
    <source>
        <dbReference type="EMBL" id="CAA20940.1"/>
    </source>
</evidence>
<feature type="domain" description="C-type lectin" evidence="5">
    <location>
        <begin position="31"/>
        <end position="146"/>
    </location>
</feature>
<dbReference type="CTD" id="173132"/>
<dbReference type="CTD" id="173131"/>
<accession>G5ED09</accession>
<reference evidence="7 8" key="1">
    <citation type="journal article" date="1998" name="Science">
        <title>Genome sequence of the nematode C. elegans: a platform for investigating biology.</title>
        <authorList>
            <consortium name="The C. elegans sequencing consortium"/>
            <person name="Sulson J.E."/>
            <person name="Waterston R."/>
        </authorList>
    </citation>
    <scope>NUCLEOTIDE SEQUENCE [LARGE SCALE GENOMIC DNA]</scope>
    <source>
        <strain evidence="7 8">Bristol N2</strain>
    </source>
</reference>
<evidence type="ECO:0000259" key="4">
    <source>
        <dbReference type="PROSITE" id="PS01180"/>
    </source>
</evidence>
<dbReference type="InterPro" id="IPR000859">
    <property type="entry name" value="CUB_dom"/>
</dbReference>
<dbReference type="SMR" id="G5ED09"/>
<dbReference type="RefSeq" id="NP_493197.1">
    <property type="nucleotide sequence ID" value="NM_060796.1"/>
</dbReference>
<dbReference type="InterPro" id="IPR016186">
    <property type="entry name" value="C-type_lectin-like/link_sf"/>
</dbReference>
<dbReference type="OrthoDB" id="6365689at2759"/>
<evidence type="ECO:0000259" key="5">
    <source>
        <dbReference type="PROSITE" id="PS50041"/>
    </source>
</evidence>
<dbReference type="SMART" id="SM00042">
    <property type="entry name" value="CUB"/>
    <property type="match status" value="1"/>
</dbReference>
<evidence type="ECO:0000313" key="10">
    <source>
        <dbReference type="WormBase" id="T07D10.4"/>
    </source>
</evidence>
<dbReference type="Gene3D" id="3.10.100.10">
    <property type="entry name" value="Mannose-Binding Protein A, subunit A"/>
    <property type="match status" value="2"/>
</dbReference>
<dbReference type="AGR" id="WB:WBGene00010399"/>
<dbReference type="SMART" id="SM00034">
    <property type="entry name" value="CLECT"/>
    <property type="match status" value="2"/>
</dbReference>
<dbReference type="HOGENOM" id="CLU_037161_0_0_1"/>
<reference evidence="7" key="3">
    <citation type="submission" date="2024-10" db="EMBL/GenBank/DDBJ databases">
        <authorList>
            <consortium name="WormBase Consortium"/>
            <person name="WormBase"/>
        </authorList>
    </citation>
    <scope>NUCLEOTIDE SEQUENCE</scope>
    <source>
        <strain evidence="7">Bristol N2</strain>
    </source>
</reference>
<dbReference type="PANTHER" id="PTHR22991:SF43">
    <property type="entry name" value="C-TYPE LECTIN-RELATED"/>
    <property type="match status" value="1"/>
</dbReference>
<dbReference type="Gene3D" id="2.60.120.290">
    <property type="entry name" value="Spermadhesin, CUB domain"/>
    <property type="match status" value="1"/>
</dbReference>
<feature type="signal peptide" evidence="3">
    <location>
        <begin position="1"/>
        <end position="20"/>
    </location>
</feature>
<dbReference type="GeneID" id="173131"/>
<dbReference type="PIR" id="T23098">
    <property type="entry name" value="T23098"/>
</dbReference>
<dbReference type="Pfam" id="PF00059">
    <property type="entry name" value="Lectin_C"/>
    <property type="match status" value="2"/>
</dbReference>
<reference evidence="7" key="2">
    <citation type="submission" date="2003-03" db="EMBL/GenBank/DDBJ databases">
        <authorList>
            <person name="Sulson J.E."/>
            <person name="Waterston R."/>
        </authorList>
    </citation>
    <scope>NUCLEOTIDE SEQUENCE</scope>
    <source>
        <strain evidence="7">Bristol N2</strain>
    </source>
</reference>
<dbReference type="CDD" id="cd00037">
    <property type="entry name" value="CLECT"/>
    <property type="match status" value="2"/>
</dbReference>
<dbReference type="WormBase" id="H16D19.1">
    <property type="protein sequence ID" value="CE13381"/>
    <property type="gene ID" value="WBGene00010399"/>
    <property type="gene designation" value="clec-13"/>
</dbReference>